<dbReference type="InterPro" id="IPR009683">
    <property type="entry name" value="Extensin-like_C"/>
</dbReference>
<proteinExistence type="predicted"/>
<feature type="region of interest" description="Disordered" evidence="1">
    <location>
        <begin position="35"/>
        <end position="113"/>
    </location>
</feature>
<dbReference type="EMBL" id="JACIEE010000009">
    <property type="protein sequence ID" value="MBB3978957.1"/>
    <property type="molecule type" value="Genomic_DNA"/>
</dbReference>
<evidence type="ECO:0000256" key="1">
    <source>
        <dbReference type="SAM" id="MobiDB-lite"/>
    </source>
</evidence>
<comment type="caution">
    <text evidence="3">The sequence shown here is derived from an EMBL/GenBank/DDBJ whole genome shotgun (WGS) entry which is preliminary data.</text>
</comment>
<evidence type="ECO:0000313" key="3">
    <source>
        <dbReference type="EMBL" id="MBB3978957.1"/>
    </source>
</evidence>
<dbReference type="AlphaFoldDB" id="A0A7W6DE39"/>
<protein>
    <recommendedName>
        <fullName evidence="2">Extensin-like C-terminal domain-containing protein</fullName>
    </recommendedName>
</protein>
<dbReference type="Pfam" id="PF06904">
    <property type="entry name" value="Extensin-like_C"/>
    <property type="match status" value="1"/>
</dbReference>
<reference evidence="3 4" key="1">
    <citation type="submission" date="2020-08" db="EMBL/GenBank/DDBJ databases">
        <title>Genomic Encyclopedia of Type Strains, Phase IV (KMG-IV): sequencing the most valuable type-strain genomes for metagenomic binning, comparative biology and taxonomic classification.</title>
        <authorList>
            <person name="Goeker M."/>
        </authorList>
    </citation>
    <scope>NUCLEOTIDE SEQUENCE [LARGE SCALE GENOMIC DNA]</scope>
    <source>
        <strain evidence="3 4">DSM 100211</strain>
    </source>
</reference>
<sequence>MRYLPTVSTEKEYAAIRPRSFAILAVSLLALTGASLPAKGPMPVARPSADGETRTEKHGPPAPTAAERKDAPASKETEDTREDARTKEKDGDGKAPEAGKPEATKKPPPPLVREDDATLAACIGALKAGGAIVEEIPAIGPENGCGIARPIVLKRLSGDIGITPEATLRCETALQLQRWTSGALIPAITAGMPDKKLTGLEQASGYVCRNRNGAANGKVSEHAYGNAVDIAAFIFSDGSRMDIAPREKDSTIEGALQRAAVATACLYFTTVLDPGSDAAHETHLHLDVIKRKGGYRYCW</sequence>
<name>A0A7W6DE39_9HYPH</name>
<feature type="domain" description="Extensin-like C-terminal" evidence="2">
    <location>
        <begin position="121"/>
        <end position="298"/>
    </location>
</feature>
<dbReference type="RefSeq" id="WP_343059528.1">
    <property type="nucleotide sequence ID" value="NZ_JACIEE010000009.1"/>
</dbReference>
<evidence type="ECO:0000313" key="4">
    <source>
        <dbReference type="Proteomes" id="UP000574761"/>
    </source>
</evidence>
<feature type="compositionally biased region" description="Basic and acidic residues" evidence="1">
    <location>
        <begin position="66"/>
        <end position="105"/>
    </location>
</feature>
<keyword evidence="4" id="KW-1185">Reference proteome</keyword>
<dbReference type="Proteomes" id="UP000574761">
    <property type="component" value="Unassembled WGS sequence"/>
</dbReference>
<gene>
    <name evidence="3" type="ORF">GGQ64_004193</name>
</gene>
<organism evidence="3 4">
    <name type="scientific">Mycoplana azooxidifex</name>
    <dbReference type="NCBI Taxonomy" id="1636188"/>
    <lineage>
        <taxon>Bacteria</taxon>
        <taxon>Pseudomonadati</taxon>
        <taxon>Pseudomonadota</taxon>
        <taxon>Alphaproteobacteria</taxon>
        <taxon>Hyphomicrobiales</taxon>
        <taxon>Rhizobiaceae</taxon>
        <taxon>Mycoplana</taxon>
    </lineage>
</organism>
<accession>A0A7W6DE39</accession>
<feature type="compositionally biased region" description="Basic and acidic residues" evidence="1">
    <location>
        <begin position="49"/>
        <end position="59"/>
    </location>
</feature>
<evidence type="ECO:0000259" key="2">
    <source>
        <dbReference type="Pfam" id="PF06904"/>
    </source>
</evidence>